<name>A0AAN7NEW4_MYCAM</name>
<evidence type="ECO:0000313" key="4">
    <source>
        <dbReference type="EMBL" id="KAK4823872.1"/>
    </source>
</evidence>
<sequence length="709" mass="76394">MAHKSFSVEEKGMVSNTCCSSNIKANDKRGVKKEIKENQDQKAFMEESKEILPNIQAKPLLMQLEAISSCPMACYLGQETDTHLATTSFQVVVESDKVSPQPPLLQAKQPQFPQPLLIRLVLQTLHQLRCPSLDTLQHLSVSLVVRGPKLNTVFEVRPHQCRVQGHDHFPSPAGHAISDTSQDAVGFLGHLGTLPAHVQPAVNQHPQVLSHQAAFQSLFPKPVALHGVVVAQVQDLPLGLVEPHTVDLSPSIQPVQILLQTLPPLKQIDTPASSSLLLLGLKGDPGSPGVAGPKGEKGLPGLEGPQGPPGKEGQRKEDLGNYRPISLTSVPGNVIEEILLETISKHMKDKKGKSCLTNYVAIYNEVTSLVDEREDEANQASQENQGHQDLLITESCEDSGFKGSTLQDYSVAVETSNTGTLVGLWDRLDIQVQKVMWGLLDQVCLEHQVPLVFLETQVHGDQRALQEEMESQDYQALQVILVIPAQEVLQASLVEKGQREAKVNVDFLGLLERRVMRAFKVLLDCQAYQDPVDLLVVKVLLGNLDHLGLRVQKEIQAQWYGDRGAAGTPGVAGTPGKPGSPGSPGMPGEPGERGPIGDIGFPGPEGPQGKPGINGKDGLPGPPVAMSKVGDGGCIGFMGPGFGKRVAAGVVSVRRHQELPPHWTETIPAGSKTDLLLAKAEPMSDIGTACVIERVENAVQQLGERSENM</sequence>
<keyword evidence="1" id="KW-0430">Lectin</keyword>
<gene>
    <name evidence="4" type="ORF">QYF61_007628</name>
</gene>
<dbReference type="AlphaFoldDB" id="A0AAN7NEW4"/>
<organism evidence="4 5">
    <name type="scientific">Mycteria americana</name>
    <name type="common">Wood stork</name>
    <dbReference type="NCBI Taxonomy" id="33587"/>
    <lineage>
        <taxon>Eukaryota</taxon>
        <taxon>Metazoa</taxon>
        <taxon>Chordata</taxon>
        <taxon>Craniata</taxon>
        <taxon>Vertebrata</taxon>
        <taxon>Euteleostomi</taxon>
        <taxon>Archelosauria</taxon>
        <taxon>Archosauria</taxon>
        <taxon>Dinosauria</taxon>
        <taxon>Saurischia</taxon>
        <taxon>Theropoda</taxon>
        <taxon>Coelurosauria</taxon>
        <taxon>Aves</taxon>
        <taxon>Neognathae</taxon>
        <taxon>Neoaves</taxon>
        <taxon>Aequornithes</taxon>
        <taxon>Ciconiiformes</taxon>
        <taxon>Ciconiidae</taxon>
        <taxon>Mycteria</taxon>
    </lineage>
</organism>
<feature type="region of interest" description="Disordered" evidence="3">
    <location>
        <begin position="287"/>
        <end position="323"/>
    </location>
</feature>
<dbReference type="PANTHER" id="PTHR24024:SF18">
    <property type="entry name" value="SHORT-CHAIN COLLAGEN C4-LIKE"/>
    <property type="match status" value="1"/>
</dbReference>
<dbReference type="PANTHER" id="PTHR24024">
    <property type="entry name" value="PULMONARY SURFACTANT-ASSOCIATED PROTEIN A"/>
    <property type="match status" value="1"/>
</dbReference>
<dbReference type="GO" id="GO:0005615">
    <property type="term" value="C:extracellular space"/>
    <property type="evidence" value="ECO:0007669"/>
    <property type="project" value="TreeGrafter"/>
</dbReference>
<dbReference type="InterPro" id="IPR051077">
    <property type="entry name" value="Ca-dependent_lectin"/>
</dbReference>
<proteinExistence type="predicted"/>
<accession>A0AAN7NEW4</accession>
<reference evidence="4 5" key="1">
    <citation type="journal article" date="2023" name="J. Hered.">
        <title>Chromosome-level genome of the wood stork (Mycteria americana) provides insight into avian chromosome evolution.</title>
        <authorList>
            <person name="Flamio R. Jr."/>
            <person name="Ramstad K.M."/>
        </authorList>
    </citation>
    <scope>NUCLEOTIDE SEQUENCE [LARGE SCALE GENOMIC DNA]</scope>
    <source>
        <strain evidence="4">JAX WOST 10</strain>
    </source>
</reference>
<dbReference type="EMBL" id="JAUNZN010000003">
    <property type="protein sequence ID" value="KAK4823872.1"/>
    <property type="molecule type" value="Genomic_DNA"/>
</dbReference>
<feature type="compositionally biased region" description="Low complexity" evidence="3">
    <location>
        <begin position="566"/>
        <end position="577"/>
    </location>
</feature>
<dbReference type="InterPro" id="IPR008160">
    <property type="entry name" value="Collagen"/>
</dbReference>
<dbReference type="Pfam" id="PF01391">
    <property type="entry name" value="Collagen"/>
    <property type="match status" value="1"/>
</dbReference>
<evidence type="ECO:0000313" key="5">
    <source>
        <dbReference type="Proteomes" id="UP001333110"/>
    </source>
</evidence>
<keyword evidence="2" id="KW-0175">Coiled coil</keyword>
<protein>
    <submittedName>
        <fullName evidence="4">Uncharacterized protein</fullName>
    </submittedName>
</protein>
<keyword evidence="5" id="KW-1185">Reference proteome</keyword>
<dbReference type="GO" id="GO:0030246">
    <property type="term" value="F:carbohydrate binding"/>
    <property type="evidence" value="ECO:0007669"/>
    <property type="project" value="UniProtKB-KW"/>
</dbReference>
<dbReference type="Proteomes" id="UP001333110">
    <property type="component" value="Unassembled WGS sequence"/>
</dbReference>
<comment type="caution">
    <text evidence="4">The sequence shown here is derived from an EMBL/GenBank/DDBJ whole genome shotgun (WGS) entry which is preliminary data.</text>
</comment>
<evidence type="ECO:0000256" key="2">
    <source>
        <dbReference type="SAM" id="Coils"/>
    </source>
</evidence>
<evidence type="ECO:0000256" key="3">
    <source>
        <dbReference type="SAM" id="MobiDB-lite"/>
    </source>
</evidence>
<feature type="region of interest" description="Disordered" evidence="3">
    <location>
        <begin position="566"/>
        <end position="625"/>
    </location>
</feature>
<evidence type="ECO:0000256" key="1">
    <source>
        <dbReference type="ARBA" id="ARBA00022734"/>
    </source>
</evidence>
<feature type="compositionally biased region" description="Low complexity" evidence="3">
    <location>
        <begin position="299"/>
        <end position="311"/>
    </location>
</feature>
<feature type="coiled-coil region" evidence="2">
    <location>
        <begin position="363"/>
        <end position="390"/>
    </location>
</feature>